<dbReference type="FunFam" id="3.40.50.261:FF:000001">
    <property type="entry name" value="Succinate--CoA ligase [ADP-forming] subunit beta"/>
    <property type="match status" value="1"/>
</dbReference>
<keyword evidence="3 13" id="KW-0436">Ligase</keyword>
<evidence type="ECO:0000256" key="8">
    <source>
        <dbReference type="ARBA" id="ARBA00022946"/>
    </source>
</evidence>
<dbReference type="GO" id="GO:0004775">
    <property type="term" value="F:succinate-CoA ligase (ADP-forming) activity"/>
    <property type="evidence" value="ECO:0007669"/>
    <property type="project" value="UniProtKB-UniRule"/>
</dbReference>
<dbReference type="Gene3D" id="3.40.50.261">
    <property type="entry name" value="Succinyl-CoA synthetase domains"/>
    <property type="match status" value="1"/>
</dbReference>
<dbReference type="InterPro" id="IPR016102">
    <property type="entry name" value="Succinyl-CoA_synth-like"/>
</dbReference>
<feature type="domain" description="ATP-grasp" evidence="14">
    <location>
        <begin position="74"/>
        <end position="296"/>
    </location>
</feature>
<dbReference type="NCBIfam" id="TIGR01016">
    <property type="entry name" value="sucCoAbeta"/>
    <property type="match status" value="1"/>
</dbReference>
<dbReference type="InterPro" id="IPR011761">
    <property type="entry name" value="ATP-grasp"/>
</dbReference>
<evidence type="ECO:0000256" key="9">
    <source>
        <dbReference type="ARBA" id="ARBA00023128"/>
    </source>
</evidence>
<reference evidence="15" key="1">
    <citation type="submission" date="2013-09" db="EMBL/GenBank/DDBJ databases">
        <title>Annotation and transcript abundance of metabolic pathway and amino acid biosynthesis genes in the gall midge Mayetiola destructor (Diptera: Cecidomyiidae).</title>
        <authorList>
            <person name="Shreve J.T."/>
            <person name="Shukle R.H."/>
            <person name="Subramanyam S."/>
            <person name="Johnson A.J."/>
            <person name="Schemerhorn B.J."/>
            <person name="Williams C.E."/>
        </authorList>
    </citation>
    <scope>NUCLEOTIDE SEQUENCE</scope>
</reference>
<feature type="binding site" evidence="13">
    <location>
        <begin position="118"/>
        <end position="120"/>
    </location>
    <ligand>
        <name>ATP</name>
        <dbReference type="ChEBI" id="CHEBI:30616"/>
    </ligand>
</feature>
<dbReference type="GO" id="GO:0005739">
    <property type="term" value="C:mitochondrion"/>
    <property type="evidence" value="ECO:0007669"/>
    <property type="project" value="UniProtKB-SubCell"/>
</dbReference>
<dbReference type="FunFam" id="3.30.470.20:FF:000002">
    <property type="entry name" value="Succinate--CoA ligase [ADP-forming] subunit beta"/>
    <property type="match status" value="1"/>
</dbReference>
<comment type="pathway">
    <text evidence="1 13">Carbohydrate metabolism; tricarboxylic acid cycle; succinate from succinyl-CoA (ligase route): step 1/1.</text>
</comment>
<keyword evidence="5 13" id="KW-0547">Nucleotide-binding</keyword>
<dbReference type="Gene3D" id="3.30.470.20">
    <property type="entry name" value="ATP-grasp fold, B domain"/>
    <property type="match status" value="1"/>
</dbReference>
<name>V5SJ17_MAYDE</name>
<dbReference type="GO" id="GO:0004776">
    <property type="term" value="F:succinate-CoA ligase (GDP-forming) activity"/>
    <property type="evidence" value="ECO:0007669"/>
    <property type="project" value="UniProtKB-EC"/>
</dbReference>
<dbReference type="InterPro" id="IPR017866">
    <property type="entry name" value="Succ-CoA_synthase_bsu_CS"/>
</dbReference>
<evidence type="ECO:0000256" key="6">
    <source>
        <dbReference type="ARBA" id="ARBA00022840"/>
    </source>
</evidence>
<feature type="site" description="Important for substrate specificity" evidence="13">
    <location>
        <position position="107"/>
    </location>
</feature>
<dbReference type="PROSITE" id="PS50975">
    <property type="entry name" value="ATP_GRASP"/>
    <property type="match status" value="1"/>
</dbReference>
<keyword evidence="8" id="KW-0809">Transit peptide</keyword>
<keyword evidence="7 13" id="KW-0460">Magnesium</keyword>
<dbReference type="GO" id="GO:0042709">
    <property type="term" value="C:succinate-CoA ligase complex"/>
    <property type="evidence" value="ECO:0007669"/>
    <property type="project" value="TreeGrafter"/>
</dbReference>
<evidence type="ECO:0000256" key="11">
    <source>
        <dbReference type="ARBA" id="ARBA00053833"/>
    </source>
</evidence>
<comment type="catalytic activity">
    <reaction evidence="10">
        <text>GTP + succinate + CoA = succinyl-CoA + GDP + phosphate</text>
        <dbReference type="Rhea" id="RHEA:22120"/>
        <dbReference type="ChEBI" id="CHEBI:30031"/>
        <dbReference type="ChEBI" id="CHEBI:37565"/>
        <dbReference type="ChEBI" id="CHEBI:43474"/>
        <dbReference type="ChEBI" id="CHEBI:57287"/>
        <dbReference type="ChEBI" id="CHEBI:57292"/>
        <dbReference type="ChEBI" id="CHEBI:58189"/>
        <dbReference type="EC" id="6.2.1.4"/>
    </reaction>
</comment>
<comment type="similarity">
    <text evidence="13">Belongs to the succinate/malate CoA ligase beta subunit family. ATP-specific subunit beta subfamily.</text>
</comment>
<dbReference type="SUPFAM" id="SSF52210">
    <property type="entry name" value="Succinyl-CoA synthetase domains"/>
    <property type="match status" value="1"/>
</dbReference>
<dbReference type="PROSITE" id="PS01217">
    <property type="entry name" value="SUCCINYL_COA_LIG_3"/>
    <property type="match status" value="1"/>
</dbReference>
<dbReference type="GO" id="GO:0006104">
    <property type="term" value="P:succinyl-CoA metabolic process"/>
    <property type="evidence" value="ECO:0007669"/>
    <property type="project" value="TreeGrafter"/>
</dbReference>
<keyword evidence="4 13" id="KW-0479">Metal-binding</keyword>
<comment type="subunit">
    <text evidence="13">Heterodimer of an alpha and a beta subunit. The beta subunit determines specificity for ATP.</text>
</comment>
<feature type="binding site" evidence="13">
    <location>
        <position position="270"/>
    </location>
    <ligand>
        <name>Mg(2+)</name>
        <dbReference type="ChEBI" id="CHEBI:18420"/>
    </ligand>
</feature>
<dbReference type="Pfam" id="PF00549">
    <property type="entry name" value="Ligase_CoA"/>
    <property type="match status" value="1"/>
</dbReference>
<dbReference type="SUPFAM" id="SSF56059">
    <property type="entry name" value="Glutathione synthetase ATP-binding domain-like"/>
    <property type="match status" value="1"/>
</dbReference>
<accession>V5SJ17</accession>
<evidence type="ECO:0000256" key="1">
    <source>
        <dbReference type="ARBA" id="ARBA00005064"/>
    </source>
</evidence>
<feature type="binding site" evidence="13">
    <location>
        <position position="111"/>
    </location>
    <ligand>
        <name>ATP</name>
        <dbReference type="ChEBI" id="CHEBI:30616"/>
    </ligand>
</feature>
<comment type="catalytic activity">
    <reaction evidence="13">
        <text>succinate + ATP + CoA = succinyl-CoA + ADP + phosphate</text>
        <dbReference type="Rhea" id="RHEA:17661"/>
        <dbReference type="ChEBI" id="CHEBI:30031"/>
        <dbReference type="ChEBI" id="CHEBI:30616"/>
        <dbReference type="ChEBI" id="CHEBI:43474"/>
        <dbReference type="ChEBI" id="CHEBI:57287"/>
        <dbReference type="ChEBI" id="CHEBI:57292"/>
        <dbReference type="ChEBI" id="CHEBI:456216"/>
        <dbReference type="EC" id="6.2.1.5"/>
    </reaction>
</comment>
<dbReference type="FunFam" id="3.30.1490.20:FF:000004">
    <property type="entry name" value="Succinate--CoA ligase [ADP-forming] subunit beta, mitochondrial"/>
    <property type="match status" value="1"/>
</dbReference>
<feature type="binding site" evidence="13">
    <location>
        <position position="286"/>
    </location>
    <ligand>
        <name>Mg(2+)</name>
        <dbReference type="ChEBI" id="CHEBI:18420"/>
    </ligand>
</feature>
<keyword evidence="6 13" id="KW-0067">ATP-binding</keyword>
<dbReference type="HAMAP" id="MF_00558">
    <property type="entry name" value="Succ_CoA_beta"/>
    <property type="match status" value="1"/>
</dbReference>
<organism evidence="15">
    <name type="scientific">Mayetiola destructor</name>
    <name type="common">Hessian fly</name>
    <dbReference type="NCBI Taxonomy" id="39758"/>
    <lineage>
        <taxon>Eukaryota</taxon>
        <taxon>Metazoa</taxon>
        <taxon>Ecdysozoa</taxon>
        <taxon>Arthropoda</taxon>
        <taxon>Hexapoda</taxon>
        <taxon>Insecta</taxon>
        <taxon>Pterygota</taxon>
        <taxon>Neoptera</taxon>
        <taxon>Endopterygota</taxon>
        <taxon>Diptera</taxon>
        <taxon>Nematocera</taxon>
        <taxon>Sciaroidea</taxon>
        <taxon>Cecidomyiidae</taxon>
        <taxon>Mayetiola</taxon>
    </lineage>
</organism>
<dbReference type="HAMAP" id="MF_03220">
    <property type="entry name" value="Succ_CoA_betaA_euk"/>
    <property type="match status" value="1"/>
</dbReference>
<dbReference type="EMBL" id="KF647634">
    <property type="protein sequence ID" value="AHB50496.1"/>
    <property type="molecule type" value="mRNA"/>
</dbReference>
<dbReference type="InterPro" id="IPR005811">
    <property type="entry name" value="SUCC_ACL_C"/>
</dbReference>
<comment type="cofactor">
    <cofactor evidence="13">
        <name>Mg(2+)</name>
        <dbReference type="ChEBI" id="CHEBI:18420"/>
    </cofactor>
    <text evidence="13">Binds 1 Mg(2+) ion per subunit.</text>
</comment>
<dbReference type="EC" id="6.2.1.5" evidence="13"/>
<dbReference type="InterPro" id="IPR013815">
    <property type="entry name" value="ATP_grasp_subdomain_1"/>
</dbReference>
<dbReference type="InterPro" id="IPR013650">
    <property type="entry name" value="ATP-grasp_succ-CoA_synth-type"/>
</dbReference>
<proteinExistence type="evidence at transcript level"/>
<dbReference type="InterPro" id="IPR005809">
    <property type="entry name" value="Succ_CoA_ligase-like_bsu"/>
</dbReference>
<comment type="function">
    <text evidence="11">GTP-specific succinyl-CoA synthetase functions in the citric acid cycle (TCA), coupling the hydrolysis of succinyl-CoA to the synthesis of GTP and thus represents the only step of substrate-level phosphorylation in the TCA. The beta subunit provides nucleotide specificity of the enzyme and binds the substrate succinate, while the binding sites for coenzyme A and phosphate are found in the alpha subunit.</text>
</comment>
<dbReference type="GO" id="GO:0006099">
    <property type="term" value="P:tricarboxylic acid cycle"/>
    <property type="evidence" value="ECO:0007669"/>
    <property type="project" value="UniProtKB-UniRule"/>
</dbReference>
<evidence type="ECO:0000256" key="5">
    <source>
        <dbReference type="ARBA" id="ARBA00022741"/>
    </source>
</evidence>
<dbReference type="GO" id="GO:0005524">
    <property type="term" value="F:ATP binding"/>
    <property type="evidence" value="ECO:0007669"/>
    <property type="project" value="UniProtKB-UniRule"/>
</dbReference>
<dbReference type="AlphaFoldDB" id="V5SJ17"/>
<dbReference type="PANTHER" id="PTHR11815:SF1">
    <property type="entry name" value="SUCCINATE--COA LIGASE [ADP-FORMING] SUBUNIT BETA, MITOCHONDRIAL"/>
    <property type="match status" value="1"/>
</dbReference>
<evidence type="ECO:0000256" key="12">
    <source>
        <dbReference type="ARBA" id="ARBA00063570"/>
    </source>
</evidence>
<gene>
    <name evidence="15" type="primary">scsa-b</name>
</gene>
<feature type="binding site" evidence="13">
    <location>
        <position position="337"/>
    </location>
    <ligand>
        <name>substrate</name>
        <note>ligand shared with subunit alpha</note>
    </ligand>
</feature>
<evidence type="ECO:0000256" key="3">
    <source>
        <dbReference type="ARBA" id="ARBA00022598"/>
    </source>
</evidence>
<dbReference type="UniPathway" id="UPA00223">
    <property type="reaction ID" value="UER00999"/>
</dbReference>
<comment type="function">
    <text evidence="13">ATP-specific succinyl-CoA synthetase functions in the citric acid cycle (TCA), coupling the hydrolysis of succinyl-CoA to the synthesis of ATP and thus represents the only step of substrate-level phosphorylation in the TCA. The beta subunit provides nucleotide specificity of the enzyme and binds the substrate succinate, while the binding sites for coenzyme A and phosphate are found in the alpha subunit.</text>
</comment>
<dbReference type="NCBIfam" id="NF001913">
    <property type="entry name" value="PRK00696.1"/>
    <property type="match status" value="1"/>
</dbReference>
<evidence type="ECO:0000313" key="15">
    <source>
        <dbReference type="EMBL" id="AHB50496.1"/>
    </source>
</evidence>
<feature type="binding site" evidence="13">
    <location>
        <begin position="394"/>
        <end position="396"/>
    </location>
    <ligand>
        <name>substrate</name>
        <note>ligand shared with subunit alpha</note>
    </ligand>
</feature>
<dbReference type="Gene3D" id="3.30.1490.20">
    <property type="entry name" value="ATP-grasp fold, A domain"/>
    <property type="match status" value="1"/>
</dbReference>
<dbReference type="PIRSF" id="PIRSF001554">
    <property type="entry name" value="SucCS_beta"/>
    <property type="match status" value="1"/>
</dbReference>
<dbReference type="GO" id="GO:0000287">
    <property type="term" value="F:magnesium ion binding"/>
    <property type="evidence" value="ECO:0007669"/>
    <property type="project" value="UniProtKB-UniRule"/>
</dbReference>
<evidence type="ECO:0000256" key="10">
    <source>
        <dbReference type="ARBA" id="ARBA00052879"/>
    </source>
</evidence>
<dbReference type="Pfam" id="PF08442">
    <property type="entry name" value="ATP-grasp_2"/>
    <property type="match status" value="1"/>
</dbReference>
<evidence type="ECO:0000256" key="13">
    <source>
        <dbReference type="HAMAP-Rule" id="MF_03220"/>
    </source>
</evidence>
<keyword evidence="9 13" id="KW-0496">Mitochondrion</keyword>
<evidence type="ECO:0000259" key="14">
    <source>
        <dbReference type="PROSITE" id="PS50975"/>
    </source>
</evidence>
<sequence length="480" mass="52527">MASMLSRSAILAECLLKNTIPKVCDACEHLTFSNTNDIGKAENLCHDQLVSEKRFILGAAVQKRNLNVQEHISYSLLNEAGIPTPKFGVATSTQEAKKIATELNTENLVLKAQVLAGGRGKGAFKNGFKGGVRLVFSPEEAEQIAGKMIDQVLVTKQTGAAGRICNKVMVAERKFPRREFYFAVMMERAFNGPVIIASSQGGVNIEEVAAENPEAILYEPIDIAQGLSKEQALRVAERVGLGNVKEQIAQTLLNMYDLFVKKDALLIEINPYAEDAFDTSKYFALDAKLRFDDTAEFRQKELFKLRDYSQEDQKEVAATKYDLNYIALDGAIGCLVNGAGLAMATMDIIKLHGGDPANFLDVGGGATTEAIKEAFKIITADPKVHSILVNIFGGIMRCDVIAEGIIAATKELNLKTPIVVRLLGTKVEEAKQLIKDSKLRILPRDDLDEAAHLAVYLADIVKLAREAKLDVSFEIAEFDN</sequence>
<dbReference type="PANTHER" id="PTHR11815">
    <property type="entry name" value="SUCCINYL-COA SYNTHETASE BETA CHAIN"/>
    <property type="match status" value="1"/>
</dbReference>
<dbReference type="InterPro" id="IPR034723">
    <property type="entry name" value="Succ_CoA_betaA_euk"/>
</dbReference>
<keyword evidence="2 13" id="KW-0816">Tricarboxylic acid cycle</keyword>
<protein>
    <recommendedName>
        <fullName evidence="13">Succinate--CoA ligase [ADP-forming] subunit beta, mitochondrial</fullName>
        <ecNumber evidence="13">6.2.1.5</ecNumber>
    </recommendedName>
    <alternativeName>
        <fullName evidence="13">ATP-specific succinyl-CoA synthetase subunit beta</fullName>
        <shortName evidence="13">A-SCS</shortName>
    </alternativeName>
    <alternativeName>
        <fullName evidence="13">Succinyl-CoA synthetase beta-A chain</fullName>
        <shortName evidence="13">SCS-betaA</shortName>
    </alternativeName>
</protein>
<evidence type="ECO:0000256" key="4">
    <source>
        <dbReference type="ARBA" id="ARBA00022723"/>
    </source>
</evidence>
<comment type="subcellular location">
    <subcellularLocation>
        <location evidence="13">Mitochondrion</location>
    </subcellularLocation>
</comment>
<evidence type="ECO:0000256" key="7">
    <source>
        <dbReference type="ARBA" id="ARBA00022842"/>
    </source>
</evidence>
<comment type="subunit">
    <text evidence="12">Heterodimer of an alpha and a beta subunit. The beta subunit determines specificity for GTP.</text>
</comment>
<feature type="site" description="Important for substrate specificity" evidence="13">
    <location>
        <position position="175"/>
    </location>
</feature>
<evidence type="ECO:0000256" key="2">
    <source>
        <dbReference type="ARBA" id="ARBA00022532"/>
    </source>
</evidence>